<accession>A0A5C6BHI0</accession>
<evidence type="ECO:0000313" key="2">
    <source>
        <dbReference type="Proteomes" id="UP000319908"/>
    </source>
</evidence>
<dbReference type="AlphaFoldDB" id="A0A5C6BHI0"/>
<sequence>MRSAIATFADPSTLASIDQSIKQANTAASNELPDTELRDSANAATRLTGKAELYSQGLSLDESDRNTPFGRLSADQVKSVRDVADVAARSLRAATGDLQNANDECQEGISWAYALAERIGDNDLLARIEDLVGSSPSMKSHTTGNNPLHSEPRWWAFWGWLRRSPPPGNQ</sequence>
<evidence type="ECO:0000313" key="1">
    <source>
        <dbReference type="EMBL" id="TWU09924.1"/>
    </source>
</evidence>
<comment type="caution">
    <text evidence="1">The sequence shown here is derived from an EMBL/GenBank/DDBJ whole genome shotgun (WGS) entry which is preliminary data.</text>
</comment>
<dbReference type="EMBL" id="SJPU01000005">
    <property type="protein sequence ID" value="TWU09924.1"/>
    <property type="molecule type" value="Genomic_DNA"/>
</dbReference>
<proteinExistence type="predicted"/>
<dbReference type="Proteomes" id="UP000319908">
    <property type="component" value="Unassembled WGS sequence"/>
</dbReference>
<gene>
    <name evidence="1" type="ORF">Poly21_52520</name>
</gene>
<protein>
    <submittedName>
        <fullName evidence="1">Uncharacterized protein</fullName>
    </submittedName>
</protein>
<name>A0A5C6BHI0_9BACT</name>
<keyword evidence="2" id="KW-1185">Reference proteome</keyword>
<organism evidence="1 2">
    <name type="scientific">Allorhodopirellula heiligendammensis</name>
    <dbReference type="NCBI Taxonomy" id="2714739"/>
    <lineage>
        <taxon>Bacteria</taxon>
        <taxon>Pseudomonadati</taxon>
        <taxon>Planctomycetota</taxon>
        <taxon>Planctomycetia</taxon>
        <taxon>Pirellulales</taxon>
        <taxon>Pirellulaceae</taxon>
        <taxon>Allorhodopirellula</taxon>
    </lineage>
</organism>
<reference evidence="1 2" key="1">
    <citation type="journal article" date="2020" name="Antonie Van Leeuwenhoek">
        <title>Rhodopirellula heiligendammensis sp. nov., Rhodopirellula pilleata sp. nov., and Rhodopirellula solitaria sp. nov. isolated from natural or artificial marine surfaces in Northern Germany and California, USA, and emended description of the genus Rhodopirellula.</title>
        <authorList>
            <person name="Kallscheuer N."/>
            <person name="Wiegand S."/>
            <person name="Jogler M."/>
            <person name="Boedeker C."/>
            <person name="Peeters S.H."/>
            <person name="Rast P."/>
            <person name="Heuer A."/>
            <person name="Jetten M.S.M."/>
            <person name="Rohde M."/>
            <person name="Jogler C."/>
        </authorList>
    </citation>
    <scope>NUCLEOTIDE SEQUENCE [LARGE SCALE GENOMIC DNA]</scope>
    <source>
        <strain evidence="1 2">Poly21</strain>
    </source>
</reference>